<dbReference type="Pfam" id="PF16842">
    <property type="entry name" value="RRM_occluded"/>
    <property type="match status" value="1"/>
</dbReference>
<keyword evidence="3" id="KW-0677">Repeat</keyword>
<evidence type="ECO:0000256" key="1">
    <source>
        <dbReference type="ARBA" id="ARBA00004123"/>
    </source>
</evidence>
<feature type="domain" description="RRM" evidence="11">
    <location>
        <begin position="604"/>
        <end position="679"/>
    </location>
</feature>
<keyword evidence="2" id="KW-0507">mRNA processing</keyword>
<dbReference type="Pfam" id="PF00076">
    <property type="entry name" value="RRM_1"/>
    <property type="match status" value="3"/>
</dbReference>
<keyword evidence="5" id="KW-0508">mRNA splicing</keyword>
<dbReference type="SMART" id="SM00386">
    <property type="entry name" value="HAT"/>
    <property type="match status" value="4"/>
</dbReference>
<evidence type="ECO:0000256" key="7">
    <source>
        <dbReference type="ARBA" id="ARBA00093374"/>
    </source>
</evidence>
<keyword evidence="6" id="KW-0539">Nucleus</keyword>
<dbReference type="InterPro" id="IPR031766">
    <property type="entry name" value="RRM_occluded"/>
</dbReference>
<evidence type="ECO:0000256" key="8">
    <source>
        <dbReference type="ARBA" id="ARBA00093627"/>
    </source>
</evidence>
<evidence type="ECO:0000256" key="5">
    <source>
        <dbReference type="ARBA" id="ARBA00023187"/>
    </source>
</evidence>
<evidence type="ECO:0000256" key="6">
    <source>
        <dbReference type="ARBA" id="ARBA00023242"/>
    </source>
</evidence>
<evidence type="ECO:0000259" key="11">
    <source>
        <dbReference type="PROSITE" id="PS50102"/>
    </source>
</evidence>
<keyword evidence="13" id="KW-1185">Reference proteome</keyword>
<evidence type="ECO:0000256" key="9">
    <source>
        <dbReference type="PROSITE-ProRule" id="PRU00176"/>
    </source>
</evidence>
<dbReference type="GO" id="GO:0005688">
    <property type="term" value="C:U6 snRNP"/>
    <property type="evidence" value="ECO:0007669"/>
    <property type="project" value="UniProtKB-ARBA"/>
</dbReference>
<accession>A0A9P9WU93</accession>
<dbReference type="PROSITE" id="PS50102">
    <property type="entry name" value="RRM"/>
    <property type="match status" value="4"/>
</dbReference>
<dbReference type="FunFam" id="3.30.70.330:FF:000588">
    <property type="entry name" value="Pre-mRNA splicing factor (Prp24), putative"/>
    <property type="match status" value="1"/>
</dbReference>
<sequence length="1037" mass="116313">MANPVGEDSWLAYVEERRPADLEERVKVVELFKKAIGAEPGSLKIWLAYCEYFWSLFNDCQNPEAGWSEEEQQLGRELFSFELALSLWSEGYEAIKYRLNDSHEFWNRWVSIEQEQLARSRNPVGVRRITHLFRDRLQIPHATWDETSQMFSSFLSTYNNAAYESEFKEVTAAAQPAKDAYNDRERRELELNKLARSGDEQAYKTALRDYLDWEIIQTTSPRNHPKDPVLAITLALALFSRALTGALAFEHDIWMNYMVYLSTLRDLAPSHMPLPDSLNVLQRATSHCPWSGDLWSRYILNAEEAGWAFHDVEAIKHAATNAKALDKNGMTGVIDMYAAWCGYLKRTAMNPNAPDDAVDIADVGLLAALEDVQLWGERLYKEEYRGDPNYRLERILIQYLTEKKGEVEEARNIWKNLADKALFANSYDFWLNYYLWEMMIYAARPRQRSPTPATPANGVKPVRVPAHATDVLLRALQTKGLDWPERVMEVCHQHCNDYEQPPTLRRALDTIHKTRRGIEKRRARERAEAESAYAAQAQAAQQAAAAEVVDVSMSESPSGSKRKRADTMEEATTAITNKRPKNADVNGTDAAASDQSLKRDRENTSIMVRNLPPDVTQTALKKYFRDYGHILNLTTKKEADGSTTSALIEFESPEEMRSALLRDQKYLGESQISVKPGAGLTIYVANYPPTADEEYIRTLFKDCGEVFSIRFPSLRFNTHRRFCYISFSDPESAAKATRLDGKVLEGKFHLLSKYSNPTGKKRREGAVAEGRELRIKNLDFKSSEDDLRVLFSRYGKVESINLLKNLKGQNRGTAFAVMETKEQAEKAAELDKTKLGSNIIEVELSKESNYKPTASTKTGSHSAASSPAPSTDADATMATDDSGPSGREIQARSMAILDLPDTVNDARVRALAEKHGDIVKVVLRPDHQGAIIEYANVATVGKAMMALNGFEIDAGKKIRVGSVEELFKTKAEKPGNKLMKPPMAIRRPVASGQKPKQRAGLGYGGGAKTEANGDGADTGSTPKSNADFKAMFLAGKQ</sequence>
<dbReference type="EMBL" id="JAFIMR010000004">
    <property type="protein sequence ID" value="KAI1879290.1"/>
    <property type="molecule type" value="Genomic_DNA"/>
</dbReference>
<feature type="compositionally biased region" description="Polar residues" evidence="10">
    <location>
        <begin position="850"/>
        <end position="861"/>
    </location>
</feature>
<dbReference type="CDD" id="cd12296">
    <property type="entry name" value="RRM1_Prp24"/>
    <property type="match status" value="1"/>
</dbReference>
<dbReference type="GO" id="GO:0003723">
    <property type="term" value="F:RNA binding"/>
    <property type="evidence" value="ECO:0007669"/>
    <property type="project" value="UniProtKB-UniRule"/>
</dbReference>
<dbReference type="GO" id="GO:0006397">
    <property type="term" value="P:mRNA processing"/>
    <property type="evidence" value="ECO:0007669"/>
    <property type="project" value="UniProtKB-KW"/>
</dbReference>
<organism evidence="12 13">
    <name type="scientific">Neoarthrinium moseri</name>
    <dbReference type="NCBI Taxonomy" id="1658444"/>
    <lineage>
        <taxon>Eukaryota</taxon>
        <taxon>Fungi</taxon>
        <taxon>Dikarya</taxon>
        <taxon>Ascomycota</taxon>
        <taxon>Pezizomycotina</taxon>
        <taxon>Sordariomycetes</taxon>
        <taxon>Xylariomycetidae</taxon>
        <taxon>Amphisphaeriales</taxon>
        <taxon>Apiosporaceae</taxon>
        <taxon>Neoarthrinium</taxon>
    </lineage>
</organism>
<keyword evidence="4 9" id="KW-0694">RNA-binding</keyword>
<dbReference type="AlphaFoldDB" id="A0A9P9WU93"/>
<gene>
    <name evidence="12" type="ORF">JX265_002244</name>
</gene>
<dbReference type="SUPFAM" id="SSF54928">
    <property type="entry name" value="RNA-binding domain, RBD"/>
    <property type="match status" value="4"/>
</dbReference>
<dbReference type="InterPro" id="IPR000504">
    <property type="entry name" value="RRM_dom"/>
</dbReference>
<feature type="compositionally biased region" description="Low complexity" evidence="10">
    <location>
        <begin position="862"/>
        <end position="881"/>
    </location>
</feature>
<comment type="caution">
    <text evidence="12">The sequence shown here is derived from an EMBL/GenBank/DDBJ whole genome shotgun (WGS) entry which is preliminary data.</text>
</comment>
<dbReference type="InterPro" id="IPR012677">
    <property type="entry name" value="Nucleotide-bd_a/b_plait_sf"/>
</dbReference>
<dbReference type="SUPFAM" id="SSF48452">
    <property type="entry name" value="TPR-like"/>
    <property type="match status" value="1"/>
</dbReference>
<dbReference type="InterPro" id="IPR003107">
    <property type="entry name" value="HAT"/>
</dbReference>
<evidence type="ECO:0000313" key="12">
    <source>
        <dbReference type="EMBL" id="KAI1879290.1"/>
    </source>
</evidence>
<feature type="region of interest" description="Disordered" evidence="10">
    <location>
        <begin position="551"/>
        <end position="600"/>
    </location>
</feature>
<dbReference type="CDD" id="cd00590">
    <property type="entry name" value="RRM_SF"/>
    <property type="match status" value="1"/>
</dbReference>
<dbReference type="GO" id="GO:0008380">
    <property type="term" value="P:RNA splicing"/>
    <property type="evidence" value="ECO:0007669"/>
    <property type="project" value="UniProtKB-KW"/>
</dbReference>
<comment type="function">
    <text evidence="7">Functions as a recycling factor of the spliceosome, a machinery that forms on each precursor-messenger RNA (pre-mRNA) and catalyzes the removal of introns. Chaperones the re-annealing of U4 and U6 snRNAs (small nuclear RNAs) released from previous rounds of splicing, an initial step in reforming the U4/U6-U5 tri-snRNP (small nuclear ribonucleoprotein) that can reassemble into another spliceosome complex; this step involves binding U6 and facilitating the unwinding of the U6 internal stem loop, followed by base-pairing of U6 to U4.</text>
</comment>
<dbReference type="InterPro" id="IPR034397">
    <property type="entry name" value="Prp24_RRM1"/>
</dbReference>
<dbReference type="Proteomes" id="UP000829685">
    <property type="component" value="Unassembled WGS sequence"/>
</dbReference>
<evidence type="ECO:0000313" key="13">
    <source>
        <dbReference type="Proteomes" id="UP000829685"/>
    </source>
</evidence>
<comment type="subcellular location">
    <subcellularLocation>
        <location evidence="1">Nucleus</location>
    </subcellularLocation>
</comment>
<dbReference type="Gene3D" id="3.30.70.330">
    <property type="match status" value="4"/>
</dbReference>
<feature type="domain" description="RRM" evidence="11">
    <location>
        <begin position="892"/>
        <end position="965"/>
    </location>
</feature>
<evidence type="ECO:0000256" key="4">
    <source>
        <dbReference type="ARBA" id="ARBA00022884"/>
    </source>
</evidence>
<dbReference type="PANTHER" id="PTHR24012">
    <property type="entry name" value="RNA BINDING PROTEIN"/>
    <property type="match status" value="1"/>
</dbReference>
<dbReference type="SMART" id="SM00360">
    <property type="entry name" value="RRM"/>
    <property type="match status" value="4"/>
</dbReference>
<evidence type="ECO:0000256" key="3">
    <source>
        <dbReference type="ARBA" id="ARBA00022737"/>
    </source>
</evidence>
<protein>
    <recommendedName>
        <fullName evidence="8">U4/U6 snRNA-associated-splicing factor PRP24</fullName>
    </recommendedName>
</protein>
<dbReference type="FunFam" id="3.30.70.330:FF:000365">
    <property type="entry name" value="U4/U6 snRNA-associated-splicing factor PRP24"/>
    <property type="match status" value="1"/>
</dbReference>
<evidence type="ECO:0000256" key="2">
    <source>
        <dbReference type="ARBA" id="ARBA00022664"/>
    </source>
</evidence>
<feature type="region of interest" description="Disordered" evidence="10">
    <location>
        <begin position="850"/>
        <end position="887"/>
    </location>
</feature>
<proteinExistence type="predicted"/>
<feature type="region of interest" description="Disordered" evidence="10">
    <location>
        <begin position="987"/>
        <end position="1026"/>
    </location>
</feature>
<reference evidence="12" key="1">
    <citation type="submission" date="2021-03" db="EMBL/GenBank/DDBJ databases">
        <title>Revisited historic fungal species revealed as producer of novel bioactive compounds through whole genome sequencing and comparative genomics.</title>
        <authorList>
            <person name="Vignolle G.A."/>
            <person name="Hochenegger N."/>
            <person name="Mach R.L."/>
            <person name="Mach-Aigner A.R."/>
            <person name="Javad Rahimi M."/>
            <person name="Salim K.A."/>
            <person name="Chan C.M."/>
            <person name="Lim L.B.L."/>
            <person name="Cai F."/>
            <person name="Druzhinina I.S."/>
            <person name="U'Ren J.M."/>
            <person name="Derntl C."/>
        </authorList>
    </citation>
    <scope>NUCLEOTIDE SEQUENCE</scope>
    <source>
        <strain evidence="12">TUCIM 5799</strain>
    </source>
</reference>
<dbReference type="Gene3D" id="1.25.40.10">
    <property type="entry name" value="Tetratricopeptide repeat domain"/>
    <property type="match status" value="2"/>
</dbReference>
<feature type="domain" description="RRM" evidence="11">
    <location>
        <begin position="680"/>
        <end position="747"/>
    </location>
</feature>
<dbReference type="InterPro" id="IPR035979">
    <property type="entry name" value="RBD_domain_sf"/>
</dbReference>
<evidence type="ECO:0000256" key="10">
    <source>
        <dbReference type="SAM" id="MobiDB-lite"/>
    </source>
</evidence>
<dbReference type="CDD" id="cd12299">
    <property type="entry name" value="RRM4_Prp24"/>
    <property type="match status" value="1"/>
</dbReference>
<name>A0A9P9WU93_9PEZI</name>
<dbReference type="OrthoDB" id="360390at2759"/>
<dbReference type="InterPro" id="IPR011990">
    <property type="entry name" value="TPR-like_helical_dom_sf"/>
</dbReference>
<feature type="domain" description="RRM" evidence="11">
    <location>
        <begin position="771"/>
        <end position="847"/>
    </location>
</feature>